<keyword evidence="2" id="KW-0472">Membrane</keyword>
<dbReference type="EMBL" id="FQVN01000001">
    <property type="protein sequence ID" value="SHE61569.1"/>
    <property type="molecule type" value="Genomic_DNA"/>
</dbReference>
<name>A0A1M4UY27_STRHI</name>
<feature type="chain" id="PRO_5012680032" evidence="3">
    <location>
        <begin position="29"/>
        <end position="336"/>
    </location>
</feature>
<keyword evidence="3" id="KW-0732">Signal</keyword>
<dbReference type="AlphaFoldDB" id="A0A1M4UY27"/>
<evidence type="ECO:0000256" key="3">
    <source>
        <dbReference type="SAM" id="SignalP"/>
    </source>
</evidence>
<protein>
    <submittedName>
        <fullName evidence="4">Uncharacterized protein</fullName>
    </submittedName>
</protein>
<proteinExistence type="predicted"/>
<evidence type="ECO:0000313" key="5">
    <source>
        <dbReference type="Proteomes" id="UP000184501"/>
    </source>
</evidence>
<reference evidence="4 5" key="1">
    <citation type="submission" date="2016-11" db="EMBL/GenBank/DDBJ databases">
        <authorList>
            <person name="Jaros S."/>
            <person name="Januszkiewicz K."/>
            <person name="Wedrychowicz H."/>
        </authorList>
    </citation>
    <scope>NUCLEOTIDE SEQUENCE [LARGE SCALE GENOMIC DNA]</scope>
    <source>
        <strain evidence="4 5">DSM 44523</strain>
    </source>
</reference>
<feature type="region of interest" description="Disordered" evidence="1">
    <location>
        <begin position="165"/>
        <end position="305"/>
    </location>
</feature>
<organism evidence="4 5">
    <name type="scientific">Streptoalloteichus hindustanus</name>
    <dbReference type="NCBI Taxonomy" id="2017"/>
    <lineage>
        <taxon>Bacteria</taxon>
        <taxon>Bacillati</taxon>
        <taxon>Actinomycetota</taxon>
        <taxon>Actinomycetes</taxon>
        <taxon>Pseudonocardiales</taxon>
        <taxon>Pseudonocardiaceae</taxon>
        <taxon>Streptoalloteichus</taxon>
    </lineage>
</organism>
<accession>A0A1M4UY27</accession>
<dbReference type="RefSeq" id="WP_073479718.1">
    <property type="nucleotide sequence ID" value="NZ_FQVN01000001.1"/>
</dbReference>
<dbReference type="STRING" id="2017.SAMN05444320_101576"/>
<evidence type="ECO:0000256" key="1">
    <source>
        <dbReference type="SAM" id="MobiDB-lite"/>
    </source>
</evidence>
<keyword evidence="2" id="KW-1133">Transmembrane helix</keyword>
<feature type="compositionally biased region" description="Basic and acidic residues" evidence="1">
    <location>
        <begin position="275"/>
        <end position="290"/>
    </location>
</feature>
<keyword evidence="5" id="KW-1185">Reference proteome</keyword>
<evidence type="ECO:0000256" key="2">
    <source>
        <dbReference type="SAM" id="Phobius"/>
    </source>
</evidence>
<dbReference type="OrthoDB" id="3691936at2"/>
<feature type="transmembrane region" description="Helical" evidence="2">
    <location>
        <begin position="307"/>
        <end position="326"/>
    </location>
</feature>
<keyword evidence="2" id="KW-0812">Transmembrane</keyword>
<feature type="signal peptide" evidence="3">
    <location>
        <begin position="1"/>
        <end position="28"/>
    </location>
</feature>
<dbReference type="Proteomes" id="UP000184501">
    <property type="component" value="Unassembled WGS sequence"/>
</dbReference>
<feature type="compositionally biased region" description="Pro residues" evidence="1">
    <location>
        <begin position="179"/>
        <end position="193"/>
    </location>
</feature>
<sequence length="336" mass="33120">MARRWTRVAAAAAMAAGAAVAGAASAQAAEPIVLGSCATTVTGAPGQPVSLSPGAVAAPVVDLVRALPGGFLLAEPADSAIRALPPIPLGAVPAGGGQVISGGQVAQAVVARLHGIPLLGPVIAQLSTRTSDLLTGMCGITLHAVNAAVAPVQDGAKAVADAAKQVVGPGPGGDQQPAPKQPPPQQPQQPKPGTPGGRSVPDGPVAQQPPPQAAPGGAGDERKAAPPDPTHSDLVRSGLARWDFGRPSLRDHSGLPSDLWSSSRDARGSGPGLSPRRDGDGAGHSTDDSATRAGRADALPASPLGRVGTPVVLAVLSLAVVTAGLVRRLAQRRALD</sequence>
<gene>
    <name evidence="4" type="ORF">SAMN05444320_101576</name>
</gene>
<feature type="compositionally biased region" description="Low complexity" evidence="1">
    <location>
        <begin position="165"/>
        <end position="178"/>
    </location>
</feature>
<evidence type="ECO:0000313" key="4">
    <source>
        <dbReference type="EMBL" id="SHE61569.1"/>
    </source>
</evidence>
<feature type="compositionally biased region" description="Basic and acidic residues" evidence="1">
    <location>
        <begin position="219"/>
        <end position="234"/>
    </location>
</feature>